<evidence type="ECO:0000313" key="1">
    <source>
        <dbReference type="EMBL" id="PWJ51769.1"/>
    </source>
</evidence>
<proteinExistence type="predicted"/>
<sequence length="31" mass="3284">MPDLVFVALTVVVFAVLALLVSGLERLGGQR</sequence>
<reference evidence="1 2" key="1">
    <citation type="submission" date="2018-03" db="EMBL/GenBank/DDBJ databases">
        <title>Genomic Encyclopedia of Archaeal and Bacterial Type Strains, Phase II (KMG-II): from individual species to whole genera.</title>
        <authorList>
            <person name="Goeker M."/>
        </authorList>
    </citation>
    <scope>NUCLEOTIDE SEQUENCE [LARGE SCALE GENOMIC DNA]</scope>
    <source>
        <strain evidence="1 2">DSM 44889</strain>
    </source>
</reference>
<keyword evidence="2" id="KW-1185">Reference proteome</keyword>
<name>A0A316A2H2_9ACTN</name>
<dbReference type="EMBL" id="QGDQ01000020">
    <property type="protein sequence ID" value="PWJ51769.1"/>
    <property type="molecule type" value="Genomic_DNA"/>
</dbReference>
<dbReference type="Proteomes" id="UP000245469">
    <property type="component" value="Unassembled WGS sequence"/>
</dbReference>
<accession>A0A316A2H2</accession>
<organism evidence="1 2">
    <name type="scientific">Quadrisphaera granulorum</name>
    <dbReference type="NCBI Taxonomy" id="317664"/>
    <lineage>
        <taxon>Bacteria</taxon>
        <taxon>Bacillati</taxon>
        <taxon>Actinomycetota</taxon>
        <taxon>Actinomycetes</taxon>
        <taxon>Kineosporiales</taxon>
        <taxon>Kineosporiaceae</taxon>
        <taxon>Quadrisphaera</taxon>
    </lineage>
</organism>
<evidence type="ECO:0008006" key="3">
    <source>
        <dbReference type="Google" id="ProtNLM"/>
    </source>
</evidence>
<dbReference type="AlphaFoldDB" id="A0A316A2H2"/>
<comment type="caution">
    <text evidence="1">The sequence shown here is derived from an EMBL/GenBank/DDBJ whole genome shotgun (WGS) entry which is preliminary data.</text>
</comment>
<gene>
    <name evidence="1" type="ORF">BXY45_12047</name>
</gene>
<protein>
    <recommendedName>
        <fullName evidence="3">Potassium-transporting ATPase</fullName>
    </recommendedName>
</protein>
<evidence type="ECO:0000313" key="2">
    <source>
        <dbReference type="Proteomes" id="UP000245469"/>
    </source>
</evidence>